<name>A0A199VKF2_ANACO</name>
<keyword evidence="2" id="KW-0805">Transcription regulation</keyword>
<keyword evidence="11" id="KW-1185">Reference proteome</keyword>
<dbReference type="GeneID" id="109708863"/>
<dbReference type="GO" id="GO:0003700">
    <property type="term" value="F:DNA-binding transcription factor activity"/>
    <property type="evidence" value="ECO:0007669"/>
    <property type="project" value="InterPro"/>
</dbReference>
<dbReference type="Gene3D" id="1.20.5.170">
    <property type="match status" value="1"/>
</dbReference>
<dbReference type="SMART" id="SM00338">
    <property type="entry name" value="BRLZ"/>
    <property type="match status" value="1"/>
</dbReference>
<dbReference type="OrthoDB" id="551672at2759"/>
<evidence type="ECO:0000313" key="11">
    <source>
        <dbReference type="Proteomes" id="UP000515123"/>
    </source>
</evidence>
<gene>
    <name evidence="12" type="primary">LOC109708863</name>
    <name evidence="9" type="ORF">ACMD2_01717</name>
</gene>
<feature type="domain" description="BZIP" evidence="8">
    <location>
        <begin position="21"/>
        <end position="77"/>
    </location>
</feature>
<feature type="coiled-coil region" evidence="6">
    <location>
        <begin position="46"/>
        <end position="108"/>
    </location>
</feature>
<evidence type="ECO:0000256" key="6">
    <source>
        <dbReference type="SAM" id="Coils"/>
    </source>
</evidence>
<dbReference type="PANTHER" id="PTHR45764:SF34">
    <property type="entry name" value="BZIP TRANSCRIPTION FACTOR 53"/>
    <property type="match status" value="1"/>
</dbReference>
<comment type="subcellular location">
    <subcellularLocation>
        <location evidence="1">Nucleus</location>
    </subcellularLocation>
</comment>
<evidence type="ECO:0000313" key="9">
    <source>
        <dbReference type="EMBL" id="OAY77356.1"/>
    </source>
</evidence>
<reference evidence="12" key="2">
    <citation type="submission" date="2025-04" db="UniProtKB">
        <authorList>
            <consortium name="RefSeq"/>
        </authorList>
    </citation>
    <scope>IDENTIFICATION</scope>
    <source>
        <tissue evidence="12">Leaf</tissue>
    </source>
</reference>
<organism evidence="9 10">
    <name type="scientific">Ananas comosus</name>
    <name type="common">Pineapple</name>
    <name type="synonym">Ananas ananas</name>
    <dbReference type="NCBI Taxonomy" id="4615"/>
    <lineage>
        <taxon>Eukaryota</taxon>
        <taxon>Viridiplantae</taxon>
        <taxon>Streptophyta</taxon>
        <taxon>Embryophyta</taxon>
        <taxon>Tracheophyta</taxon>
        <taxon>Spermatophyta</taxon>
        <taxon>Magnoliopsida</taxon>
        <taxon>Liliopsida</taxon>
        <taxon>Poales</taxon>
        <taxon>Bromeliaceae</taxon>
        <taxon>Bromelioideae</taxon>
        <taxon>Ananas</taxon>
    </lineage>
</organism>
<dbReference type="PROSITE" id="PS50217">
    <property type="entry name" value="BZIP"/>
    <property type="match status" value="1"/>
</dbReference>
<dbReference type="PROSITE" id="PS00036">
    <property type="entry name" value="BZIP_BASIC"/>
    <property type="match status" value="1"/>
</dbReference>
<dbReference type="FunFam" id="1.20.5.170:FF:000020">
    <property type="entry name" value="BZIP transcription factor"/>
    <property type="match status" value="1"/>
</dbReference>
<dbReference type="AlphaFoldDB" id="A0A199VKF2"/>
<dbReference type="RefSeq" id="XP_020086340.1">
    <property type="nucleotide sequence ID" value="XM_020230751.1"/>
</dbReference>
<protein>
    <submittedName>
        <fullName evidence="12">BZIP transcription factor 53-like</fullName>
    </submittedName>
    <submittedName>
        <fullName evidence="9">Ocs element-binding factor 1</fullName>
    </submittedName>
</protein>
<dbReference type="Pfam" id="PF00170">
    <property type="entry name" value="bZIP_1"/>
    <property type="match status" value="1"/>
</dbReference>
<dbReference type="GO" id="GO:0045893">
    <property type="term" value="P:positive regulation of DNA-templated transcription"/>
    <property type="evidence" value="ECO:0007669"/>
    <property type="project" value="TreeGrafter"/>
</dbReference>
<keyword evidence="3" id="KW-0238">DNA-binding</keyword>
<keyword evidence="6" id="KW-0175">Coiled coil</keyword>
<evidence type="ECO:0000256" key="5">
    <source>
        <dbReference type="ARBA" id="ARBA00023242"/>
    </source>
</evidence>
<evidence type="ECO:0000313" key="12">
    <source>
        <dbReference type="RefSeq" id="XP_020086340.1"/>
    </source>
</evidence>
<dbReference type="Gramene" id="Aco002544.1.mrna1">
    <property type="protein sequence ID" value="Aco002544.1.mrna1.cds1"/>
    <property type="gene ID" value="Aco002544.1.path1"/>
</dbReference>
<dbReference type="GO" id="GO:0046982">
    <property type="term" value="F:protein heterodimerization activity"/>
    <property type="evidence" value="ECO:0007669"/>
    <property type="project" value="UniProtKB-ARBA"/>
</dbReference>
<evidence type="ECO:0000259" key="8">
    <source>
        <dbReference type="PROSITE" id="PS50217"/>
    </source>
</evidence>
<dbReference type="CDD" id="cd14702">
    <property type="entry name" value="bZIP_plant_GBF1"/>
    <property type="match status" value="1"/>
</dbReference>
<dbReference type="InterPro" id="IPR004827">
    <property type="entry name" value="bZIP"/>
</dbReference>
<keyword evidence="4" id="KW-0804">Transcription</keyword>
<sequence length="145" mass="16730">MSSIPAACRSSSPEGCPQITDEKKRKRMISNRESARRSRLRKQQHLDELINQEVKLRNDNKQIEAQLNILTQQYLNLDKDNIVLRAQVTELNERLKSMNSLLQIVEDVVGVPMETIPEIPDPLLKPWQPLFPAQPIMANAEFLQF</sequence>
<feature type="region of interest" description="Disordered" evidence="7">
    <location>
        <begin position="1"/>
        <end position="42"/>
    </location>
</feature>
<dbReference type="SUPFAM" id="SSF57959">
    <property type="entry name" value="Leucine zipper domain"/>
    <property type="match status" value="1"/>
</dbReference>
<proteinExistence type="predicted"/>
<evidence type="ECO:0000256" key="7">
    <source>
        <dbReference type="SAM" id="MobiDB-lite"/>
    </source>
</evidence>
<evidence type="ECO:0000256" key="3">
    <source>
        <dbReference type="ARBA" id="ARBA00023125"/>
    </source>
</evidence>
<evidence type="ECO:0000256" key="4">
    <source>
        <dbReference type="ARBA" id="ARBA00023163"/>
    </source>
</evidence>
<evidence type="ECO:0000256" key="1">
    <source>
        <dbReference type="ARBA" id="ARBA00004123"/>
    </source>
</evidence>
<dbReference type="STRING" id="4615.A0A199VKF2"/>
<reference evidence="9 10" key="1">
    <citation type="journal article" date="2016" name="DNA Res.">
        <title>The draft genome of MD-2 pineapple using hybrid error correction of long reads.</title>
        <authorList>
            <person name="Redwan R.M."/>
            <person name="Saidin A."/>
            <person name="Kumar S.V."/>
        </authorList>
    </citation>
    <scope>NUCLEOTIDE SEQUENCE [LARGE SCALE GENOMIC DNA]</scope>
    <source>
        <strain evidence="10">cv. MD2</strain>
        <tissue evidence="9">Leaf</tissue>
    </source>
</reference>
<feature type="compositionally biased region" description="Polar residues" evidence="7">
    <location>
        <begin position="1"/>
        <end position="13"/>
    </location>
</feature>
<accession>A0A199VKF2</accession>
<keyword evidence="5" id="KW-0539">Nucleus</keyword>
<dbReference type="GO" id="GO:0000976">
    <property type="term" value="F:transcription cis-regulatory region binding"/>
    <property type="evidence" value="ECO:0007669"/>
    <property type="project" value="TreeGrafter"/>
</dbReference>
<dbReference type="GO" id="GO:0005634">
    <property type="term" value="C:nucleus"/>
    <property type="evidence" value="ECO:0007669"/>
    <property type="project" value="UniProtKB-SubCell"/>
</dbReference>
<dbReference type="InterPro" id="IPR046347">
    <property type="entry name" value="bZIP_sf"/>
</dbReference>
<dbReference type="EMBL" id="LSRQ01001555">
    <property type="protein sequence ID" value="OAY77356.1"/>
    <property type="molecule type" value="Genomic_DNA"/>
</dbReference>
<dbReference type="InterPro" id="IPR045314">
    <property type="entry name" value="bZIP_plant_GBF1"/>
</dbReference>
<dbReference type="Proteomes" id="UP000092600">
    <property type="component" value="Unassembled WGS sequence"/>
</dbReference>
<dbReference type="Proteomes" id="UP000515123">
    <property type="component" value="Linkage group 4"/>
</dbReference>
<evidence type="ECO:0000313" key="10">
    <source>
        <dbReference type="Proteomes" id="UP000092600"/>
    </source>
</evidence>
<dbReference type="PANTHER" id="PTHR45764">
    <property type="entry name" value="BZIP TRANSCRIPTION FACTOR 44"/>
    <property type="match status" value="1"/>
</dbReference>
<evidence type="ECO:0000256" key="2">
    <source>
        <dbReference type="ARBA" id="ARBA00023015"/>
    </source>
</evidence>